<dbReference type="Pfam" id="PF01451">
    <property type="entry name" value="LMWPc"/>
    <property type="match status" value="1"/>
</dbReference>
<organism evidence="8 9">
    <name type="scientific">Nannocystis pusilla</name>
    <dbReference type="NCBI Taxonomy" id="889268"/>
    <lineage>
        <taxon>Bacteria</taxon>
        <taxon>Pseudomonadati</taxon>
        <taxon>Myxococcota</taxon>
        <taxon>Polyangia</taxon>
        <taxon>Nannocystales</taxon>
        <taxon>Nannocystaceae</taxon>
        <taxon>Nannocystis</taxon>
    </lineage>
</organism>
<keyword evidence="9" id="KW-1185">Reference proteome</keyword>
<evidence type="ECO:0000256" key="3">
    <source>
        <dbReference type="ARBA" id="ARBA00022801"/>
    </source>
</evidence>
<evidence type="ECO:0000256" key="1">
    <source>
        <dbReference type="ARBA" id="ARBA00011063"/>
    </source>
</evidence>
<evidence type="ECO:0000313" key="9">
    <source>
        <dbReference type="Proteomes" id="UP001150924"/>
    </source>
</evidence>
<feature type="active site" description="Nucleophile" evidence="5">
    <location>
        <position position="12"/>
    </location>
</feature>
<dbReference type="EC" id="3.1.3.48" evidence="2"/>
<dbReference type="PANTHER" id="PTHR11717">
    <property type="entry name" value="LOW MOLECULAR WEIGHT PROTEIN TYROSINE PHOSPHATASE"/>
    <property type="match status" value="1"/>
</dbReference>
<gene>
    <name evidence="8" type="ORF">OV079_40660</name>
</gene>
<dbReference type="AlphaFoldDB" id="A0A9X3EX75"/>
<evidence type="ECO:0000256" key="4">
    <source>
        <dbReference type="ARBA" id="ARBA00022912"/>
    </source>
</evidence>
<proteinExistence type="inferred from homology"/>
<evidence type="ECO:0000256" key="2">
    <source>
        <dbReference type="ARBA" id="ARBA00013064"/>
    </source>
</evidence>
<dbReference type="PRINTS" id="PR00719">
    <property type="entry name" value="LMWPTPASE"/>
</dbReference>
<dbReference type="InterPro" id="IPR017867">
    <property type="entry name" value="Tyr_phospatase_low_mol_wt"/>
</dbReference>
<dbReference type="InterPro" id="IPR050438">
    <property type="entry name" value="LMW_PTPase"/>
</dbReference>
<evidence type="ECO:0000313" key="8">
    <source>
        <dbReference type="EMBL" id="MCY1011761.1"/>
    </source>
</evidence>
<name>A0A9X3EX75_9BACT</name>
<sequence>MSARPVGVLFVCYANIVRSPLAAAVFTRLADERGVAGRFRIDSAGVAADAGNPAHAGSVRVAADHGLALTHSSRLLRRDDLFEFDEVLLLDRLVASELRRLTAGSAFGPIAGTDRQARIRLLASLADPSARGADLDVPDPVRGGPEGFSRRTGRSPAPARRCSTTCPSRHNFVACFERHGRSDMVLRACAITHVRSDTRRQSPLPRQGANSPSRCPSRRPRSRDTRIGWSRSWDLGGSCAGGPLSRGTFTFMTMGRRPGRRRAVAEHESRRH</sequence>
<accession>A0A9X3EX75</accession>
<feature type="region of interest" description="Disordered" evidence="6">
    <location>
        <begin position="196"/>
        <end position="229"/>
    </location>
</feature>
<evidence type="ECO:0000259" key="7">
    <source>
        <dbReference type="SMART" id="SM00226"/>
    </source>
</evidence>
<evidence type="ECO:0000256" key="6">
    <source>
        <dbReference type="SAM" id="MobiDB-lite"/>
    </source>
</evidence>
<dbReference type="EMBL" id="JAPNKE010000002">
    <property type="protein sequence ID" value="MCY1011761.1"/>
    <property type="molecule type" value="Genomic_DNA"/>
</dbReference>
<keyword evidence="4" id="KW-0904">Protein phosphatase</keyword>
<dbReference type="RefSeq" id="WP_267775072.1">
    <property type="nucleotide sequence ID" value="NZ_JAPNKE010000002.1"/>
</dbReference>
<evidence type="ECO:0000256" key="5">
    <source>
        <dbReference type="PIRSR" id="PIRSR617867-1"/>
    </source>
</evidence>
<dbReference type="PANTHER" id="PTHR11717:SF7">
    <property type="entry name" value="LOW MOLECULAR WEIGHT PHOSPHOTYROSINE PROTEIN PHOSPHATASE"/>
    <property type="match status" value="1"/>
</dbReference>
<feature type="domain" description="Phosphotyrosine protein phosphatase I" evidence="7">
    <location>
        <begin position="6"/>
        <end position="161"/>
    </location>
</feature>
<dbReference type="Proteomes" id="UP001150924">
    <property type="component" value="Unassembled WGS sequence"/>
</dbReference>
<dbReference type="SUPFAM" id="SSF52788">
    <property type="entry name" value="Phosphotyrosine protein phosphatases I"/>
    <property type="match status" value="1"/>
</dbReference>
<dbReference type="InterPro" id="IPR023485">
    <property type="entry name" value="Ptyr_pPase"/>
</dbReference>
<feature type="region of interest" description="Disordered" evidence="6">
    <location>
        <begin position="133"/>
        <end position="163"/>
    </location>
</feature>
<dbReference type="Gene3D" id="3.40.50.2300">
    <property type="match status" value="1"/>
</dbReference>
<feature type="active site" evidence="5">
    <location>
        <position position="18"/>
    </location>
</feature>
<dbReference type="GO" id="GO:0004725">
    <property type="term" value="F:protein tyrosine phosphatase activity"/>
    <property type="evidence" value="ECO:0007669"/>
    <property type="project" value="UniProtKB-EC"/>
</dbReference>
<comment type="caution">
    <text evidence="8">The sequence shown here is derived from an EMBL/GenBank/DDBJ whole genome shotgun (WGS) entry which is preliminary data.</text>
</comment>
<protein>
    <recommendedName>
        <fullName evidence="2">protein-tyrosine-phosphatase</fullName>
        <ecNumber evidence="2">3.1.3.48</ecNumber>
    </recommendedName>
</protein>
<dbReference type="SMART" id="SM00226">
    <property type="entry name" value="LMWPc"/>
    <property type="match status" value="1"/>
</dbReference>
<reference evidence="8" key="1">
    <citation type="submission" date="2022-11" db="EMBL/GenBank/DDBJ databases">
        <title>Minimal conservation of predation-associated metabolite biosynthetic gene clusters underscores biosynthetic potential of Myxococcota including descriptions for ten novel species: Archangium lansinium sp. nov., Myxococcus landrumus sp. nov., Nannocystis bai.</title>
        <authorList>
            <person name="Ahearne A."/>
            <person name="Stevens C."/>
            <person name="Phillips K."/>
        </authorList>
    </citation>
    <scope>NUCLEOTIDE SEQUENCE</scope>
    <source>
        <strain evidence="8">Na p29</strain>
    </source>
</reference>
<dbReference type="InterPro" id="IPR036196">
    <property type="entry name" value="Ptyr_pPase_sf"/>
</dbReference>
<comment type="similarity">
    <text evidence="1">Belongs to the low molecular weight phosphotyrosine protein phosphatase family.</text>
</comment>
<feature type="active site" description="Proton donor" evidence="5">
    <location>
        <position position="139"/>
    </location>
</feature>
<keyword evidence="3" id="KW-0378">Hydrolase</keyword>